<dbReference type="Proteomes" id="UP001165082">
    <property type="component" value="Unassembled WGS sequence"/>
</dbReference>
<dbReference type="InterPro" id="IPR011989">
    <property type="entry name" value="ARM-like"/>
</dbReference>
<dbReference type="SUPFAM" id="SSF48371">
    <property type="entry name" value="ARM repeat"/>
    <property type="match status" value="1"/>
</dbReference>
<feature type="non-terminal residue" evidence="7">
    <location>
        <position position="1334"/>
    </location>
</feature>
<evidence type="ECO:0000313" key="8">
    <source>
        <dbReference type="Proteomes" id="UP001165082"/>
    </source>
</evidence>
<evidence type="ECO:0008006" key="9">
    <source>
        <dbReference type="Google" id="ProtNLM"/>
    </source>
</evidence>
<comment type="caution">
    <text evidence="7">The sequence shown here is derived from an EMBL/GenBank/DDBJ whole genome shotgun (WGS) entry which is preliminary data.</text>
</comment>
<evidence type="ECO:0000256" key="4">
    <source>
        <dbReference type="ARBA" id="ARBA00023204"/>
    </source>
</evidence>
<feature type="domain" description="Proteasome activator complex subunit 4 C-terminal" evidence="5">
    <location>
        <begin position="1255"/>
        <end position="1334"/>
    </location>
</feature>
<dbReference type="PANTHER" id="PTHR32170">
    <property type="entry name" value="PROTEASOME ACTIVATOR COMPLEX SUBUNIT 4"/>
    <property type="match status" value="1"/>
</dbReference>
<dbReference type="Gene3D" id="1.25.10.10">
    <property type="entry name" value="Leucine-rich Repeat Variant"/>
    <property type="match status" value="1"/>
</dbReference>
<keyword evidence="3" id="KW-0227">DNA damage</keyword>
<dbReference type="OrthoDB" id="207086at2759"/>
<dbReference type="Pfam" id="PF16507">
    <property type="entry name" value="HEAT_PSME4_mid"/>
    <property type="match status" value="1"/>
</dbReference>
<keyword evidence="8" id="KW-1185">Reference proteome</keyword>
<gene>
    <name evidence="7" type="ORF">TrRE_jg1596</name>
</gene>
<comment type="similarity">
    <text evidence="1">Belongs to the BLM10 family.</text>
</comment>
<feature type="domain" description="Proteasome activator Blm10 middle HEAT repeats region" evidence="6">
    <location>
        <begin position="189"/>
        <end position="321"/>
    </location>
</feature>
<evidence type="ECO:0000313" key="7">
    <source>
        <dbReference type="EMBL" id="GMI06590.1"/>
    </source>
</evidence>
<sequence length="1334" mass="147986">IAVTPPPDASPLDFFDISTDPEWQAAAASLPPSSPLSSPPIDPSLEDNYPYEVAEASEYLATWVLQVLERTYSLFKSADPWMKKVKNGNAAHSSHSINQRAQQDAYSAQFSQYVLFILLSALPPPVYKKALNSVADFLSASSYTNAFKQVANLCSICTFTNAELALEKLFPMLEKGITGLSTSIATYRIRLISGCVKKVGKEILKYKSSVVDLIGFALKSDDKKLRKAGNKLFRHTLSCLTEYYATSTSSCPRRDLPPGTPAGYTKNSRGEYELSYDFHTPCGEEVDFAVTLLKTFLVPATKDMEEAIAKGKDASIEKWRRATKTVYYGLRGCMAILNDRRGDKSDATGNFGFDHGFAEAERNIKSWGVDGESDDEDDEEDEDVEAVRMEVDSVLGSDKPKKEPNSYLHPSERAVFQILSTASKSSQEFLAPLRFELSELVGKCLEAVATANEPEYELQRDRKGAKELVNCSSMLLLKRWSRKHTASVGVYNSKVDSEKNTVVFEAACTIIDANSRYNQDYEPGANELFPGKCISRNYMAIRAEILVKTFGKMSVQEIYLRLRKNAKLGDPLDRSTLASYEKLIDGLLGFMSHTNAEVLVCSMAVLEQAKSAGSNFWPRIPRLLATLDLSDGSLKKKYGMPVAQDYGTSPAENIRLYEVVKGSLLVMQRFIRTITNRKNAYEFIKKYFKMEEMIIKRITEEEKKVHLEVVMNSVWESFRATFDFEMSHTTKDKVRTAHRECLTYLLTLLDSGGEWKRKLTVVWFLTHMVADDEGRDLEIATKLWNVGCDLVENEMEGMPLQRAALGLLGRLVKVLDSSVKENAGFREAVEERMCSEVFCSKLVNALAAAHKSKSTREQWSKGVGTMLADFAGKCGGTQTFPSLRDSLVSYTFKLKHVMLVQGLVSLLGGSVRGKSAHLLLAKCKEMALMPPTEDQVNQHCAAAEVFGGVSKGLLGSYGGVENAEAAWEIMLPFLEDVLEIVQMTAIGDWSDGLRYGIHRVGVGESKRLLDMLAGKVAGSMWEQGGGGGEEGFANSVKWMKLLSPLLIELSYVEPGEGLLERVFEEILLGNGAGKVGQEGKMKCREMLCVFIFKCIHLGDVERYYKKMLVRLLPCLFSCLEVEDDAEGGEGEAMEEVKEEGAEEGIREGMSMTRQTIATLATACLVVGGEDAAETRDEAVRVAGKACGNKNWQVRQAACIFMGRFFSSHKFCLGEDGMGRIFELICGLLGDVRREVSQSATAALTGMLAVMGQEKVGSLVEDAPYEVPPFVPPAIHSLSRHSFERSAPIGVRDMVKKTCSDFKRTHVDNWGEVKERFTREQMESLDDVVTCQYYA</sequence>
<dbReference type="GO" id="GO:0070628">
    <property type="term" value="F:proteasome binding"/>
    <property type="evidence" value="ECO:0007669"/>
    <property type="project" value="InterPro"/>
</dbReference>
<dbReference type="GO" id="GO:0016504">
    <property type="term" value="F:peptidase activator activity"/>
    <property type="evidence" value="ECO:0007669"/>
    <property type="project" value="InterPro"/>
</dbReference>
<evidence type="ECO:0000259" key="5">
    <source>
        <dbReference type="Pfam" id="PF11919"/>
    </source>
</evidence>
<proteinExistence type="inferred from homology"/>
<accession>A0A9W7CB92</accession>
<dbReference type="InterPro" id="IPR016024">
    <property type="entry name" value="ARM-type_fold"/>
</dbReference>
<dbReference type="PANTHER" id="PTHR32170:SF3">
    <property type="entry name" value="PROTEASOME ACTIVATOR COMPLEX SUBUNIT 4"/>
    <property type="match status" value="1"/>
</dbReference>
<dbReference type="Pfam" id="PF11919">
    <property type="entry name" value="PSME4_C"/>
    <property type="match status" value="1"/>
</dbReference>
<organism evidence="7 8">
    <name type="scientific">Triparma retinervis</name>
    <dbReference type="NCBI Taxonomy" id="2557542"/>
    <lineage>
        <taxon>Eukaryota</taxon>
        <taxon>Sar</taxon>
        <taxon>Stramenopiles</taxon>
        <taxon>Ochrophyta</taxon>
        <taxon>Bolidophyceae</taxon>
        <taxon>Parmales</taxon>
        <taxon>Triparmaceae</taxon>
        <taxon>Triparma</taxon>
    </lineage>
</organism>
<dbReference type="InterPro" id="IPR021843">
    <property type="entry name" value="PSME4_C"/>
</dbReference>
<dbReference type="GO" id="GO:0010499">
    <property type="term" value="P:proteasomal ubiquitin-independent protein catabolic process"/>
    <property type="evidence" value="ECO:0007669"/>
    <property type="project" value="TreeGrafter"/>
</dbReference>
<keyword evidence="4" id="KW-0234">DNA repair</keyword>
<evidence type="ECO:0000256" key="1">
    <source>
        <dbReference type="ARBA" id="ARBA00005739"/>
    </source>
</evidence>
<keyword evidence="2" id="KW-0677">Repeat</keyword>
<dbReference type="GO" id="GO:0005829">
    <property type="term" value="C:cytosol"/>
    <property type="evidence" value="ECO:0007669"/>
    <property type="project" value="TreeGrafter"/>
</dbReference>
<dbReference type="InterPro" id="IPR035309">
    <property type="entry name" value="PSME4"/>
</dbReference>
<dbReference type="EMBL" id="BRXZ01000168">
    <property type="protein sequence ID" value="GMI06590.1"/>
    <property type="molecule type" value="Genomic_DNA"/>
</dbReference>
<evidence type="ECO:0000259" key="6">
    <source>
        <dbReference type="Pfam" id="PF16507"/>
    </source>
</evidence>
<dbReference type="InterPro" id="IPR032430">
    <property type="entry name" value="Blm10_mid"/>
</dbReference>
<dbReference type="GO" id="GO:0005634">
    <property type="term" value="C:nucleus"/>
    <property type="evidence" value="ECO:0007669"/>
    <property type="project" value="TreeGrafter"/>
</dbReference>
<evidence type="ECO:0000256" key="2">
    <source>
        <dbReference type="ARBA" id="ARBA00022737"/>
    </source>
</evidence>
<evidence type="ECO:0000256" key="3">
    <source>
        <dbReference type="ARBA" id="ARBA00022763"/>
    </source>
</evidence>
<reference evidence="7" key="1">
    <citation type="submission" date="2022-07" db="EMBL/GenBank/DDBJ databases">
        <title>Genome analysis of Parmales, a sister group of diatoms, reveals the evolutionary specialization of diatoms from phago-mixotrophs to photoautotrophs.</title>
        <authorList>
            <person name="Ban H."/>
            <person name="Sato S."/>
            <person name="Yoshikawa S."/>
            <person name="Kazumasa Y."/>
            <person name="Nakamura Y."/>
            <person name="Ichinomiya M."/>
            <person name="Saitoh K."/>
            <person name="Sato N."/>
            <person name="Blanc-Mathieu R."/>
            <person name="Endo H."/>
            <person name="Kuwata A."/>
            <person name="Ogata H."/>
        </authorList>
    </citation>
    <scope>NUCLEOTIDE SEQUENCE</scope>
</reference>
<dbReference type="GO" id="GO:0006281">
    <property type="term" value="P:DNA repair"/>
    <property type="evidence" value="ECO:0007669"/>
    <property type="project" value="UniProtKB-KW"/>
</dbReference>
<name>A0A9W7CB92_9STRA</name>
<protein>
    <recommendedName>
        <fullName evidence="9">Proteasome activator complex subunit 4</fullName>
    </recommendedName>
</protein>